<evidence type="ECO:0000313" key="1">
    <source>
        <dbReference type="EMBL" id="PWA98935.1"/>
    </source>
</evidence>
<dbReference type="InterPro" id="IPR040256">
    <property type="entry name" value="At4g02000-like"/>
</dbReference>
<dbReference type="EMBL" id="PKPP01000042">
    <property type="protein sequence ID" value="PWA98935.1"/>
    <property type="molecule type" value="Genomic_DNA"/>
</dbReference>
<organism evidence="1 2">
    <name type="scientific">Artemisia annua</name>
    <name type="common">Sweet wormwood</name>
    <dbReference type="NCBI Taxonomy" id="35608"/>
    <lineage>
        <taxon>Eukaryota</taxon>
        <taxon>Viridiplantae</taxon>
        <taxon>Streptophyta</taxon>
        <taxon>Embryophyta</taxon>
        <taxon>Tracheophyta</taxon>
        <taxon>Spermatophyta</taxon>
        <taxon>Magnoliopsida</taxon>
        <taxon>eudicotyledons</taxon>
        <taxon>Gunneridae</taxon>
        <taxon>Pentapetalae</taxon>
        <taxon>asterids</taxon>
        <taxon>campanulids</taxon>
        <taxon>Asterales</taxon>
        <taxon>Asteraceae</taxon>
        <taxon>Asteroideae</taxon>
        <taxon>Anthemideae</taxon>
        <taxon>Artemisiinae</taxon>
        <taxon>Artemisia</taxon>
    </lineage>
</organism>
<dbReference type="OrthoDB" id="1939300at2759"/>
<reference evidence="1 2" key="1">
    <citation type="journal article" date="2018" name="Mol. Plant">
        <title>The genome of Artemisia annua provides insight into the evolution of Asteraceae family and artemisinin biosynthesis.</title>
        <authorList>
            <person name="Shen Q."/>
            <person name="Zhang L."/>
            <person name="Liao Z."/>
            <person name="Wang S."/>
            <person name="Yan T."/>
            <person name="Shi P."/>
            <person name="Liu M."/>
            <person name="Fu X."/>
            <person name="Pan Q."/>
            <person name="Wang Y."/>
            <person name="Lv Z."/>
            <person name="Lu X."/>
            <person name="Zhang F."/>
            <person name="Jiang W."/>
            <person name="Ma Y."/>
            <person name="Chen M."/>
            <person name="Hao X."/>
            <person name="Li L."/>
            <person name="Tang Y."/>
            <person name="Lv G."/>
            <person name="Zhou Y."/>
            <person name="Sun X."/>
            <person name="Brodelius P.E."/>
            <person name="Rose J.K.C."/>
            <person name="Tang K."/>
        </authorList>
    </citation>
    <scope>NUCLEOTIDE SEQUENCE [LARGE SCALE GENOMIC DNA]</scope>
    <source>
        <strain evidence="2">cv. Huhao1</strain>
        <tissue evidence="1">Leaf</tissue>
    </source>
</reference>
<sequence>MGNLKWSPDVSLDKIEHDKIPIWIKMFNVPLEAWNNKGISALASSVGKPMIMDKMTAEMCMNASGKFAYARVLVEVDAKKGLKDRIEIQYKNAQQSVVRTRYVKVEYP</sequence>
<dbReference type="PANTHER" id="PTHR31286:SF165">
    <property type="entry name" value="DUF4283 DOMAIN-CONTAINING PROTEIN"/>
    <property type="match status" value="1"/>
</dbReference>
<dbReference type="PANTHER" id="PTHR31286">
    <property type="entry name" value="GLYCINE-RICH CELL WALL STRUCTURAL PROTEIN 1.8-LIKE"/>
    <property type="match status" value="1"/>
</dbReference>
<dbReference type="AlphaFoldDB" id="A0A2U1QLQ5"/>
<gene>
    <name evidence="1" type="ORF">CTI12_AA014150</name>
</gene>
<protein>
    <submittedName>
        <fullName evidence="1">Uncharacterized protein</fullName>
    </submittedName>
</protein>
<name>A0A2U1QLQ5_ARTAN</name>
<evidence type="ECO:0000313" key="2">
    <source>
        <dbReference type="Proteomes" id="UP000245207"/>
    </source>
</evidence>
<comment type="caution">
    <text evidence="1">The sequence shown here is derived from an EMBL/GenBank/DDBJ whole genome shotgun (WGS) entry which is preliminary data.</text>
</comment>
<proteinExistence type="predicted"/>
<dbReference type="Proteomes" id="UP000245207">
    <property type="component" value="Unassembled WGS sequence"/>
</dbReference>
<keyword evidence="2" id="KW-1185">Reference proteome</keyword>
<accession>A0A2U1QLQ5</accession>